<dbReference type="AlphaFoldDB" id="K0AWT8"/>
<evidence type="ECO:0000313" key="2">
    <source>
        <dbReference type="Proteomes" id="UP000006094"/>
    </source>
</evidence>
<organism evidence="1 2">
    <name type="scientific">Gottschalkia acidurici (strain ATCC 7906 / DSM 604 / BCRC 14475 / CIP 104303 / KCTC 5404 / NCIMB 10678 / 9a)</name>
    <name type="common">Clostridium acidurici</name>
    <dbReference type="NCBI Taxonomy" id="1128398"/>
    <lineage>
        <taxon>Bacteria</taxon>
        <taxon>Bacillati</taxon>
        <taxon>Bacillota</taxon>
        <taxon>Tissierellia</taxon>
        <taxon>Tissierellales</taxon>
        <taxon>Gottschalkiaceae</taxon>
        <taxon>Gottschalkia</taxon>
    </lineage>
</organism>
<reference evidence="1 2" key="1">
    <citation type="journal article" date="2012" name="PLoS ONE">
        <title>The purine-utilizing bacterium Clostridium acidurici 9a: a genome-guided metabolic reconsideration.</title>
        <authorList>
            <person name="Hartwich K."/>
            <person name="Poehlein A."/>
            <person name="Daniel R."/>
        </authorList>
    </citation>
    <scope>NUCLEOTIDE SEQUENCE [LARGE SCALE GENOMIC DNA]</scope>
    <source>
        <strain evidence="2">ATCC 7906 / DSM 604 / BCRC 14475 / CIP 104303 / KCTC 5404 / NCIMB 10678 / 9a</strain>
    </source>
</reference>
<accession>K0AWT8</accession>
<dbReference type="OrthoDB" id="1680906at2"/>
<dbReference type="EMBL" id="CP003326">
    <property type="protein sequence ID" value="AFS77242.1"/>
    <property type="molecule type" value="Genomic_DNA"/>
</dbReference>
<dbReference type="STRING" id="1128398.Curi_c01620"/>
<dbReference type="RefSeq" id="WP_014966379.1">
    <property type="nucleotide sequence ID" value="NC_018664.1"/>
</dbReference>
<protein>
    <submittedName>
        <fullName evidence="1">Calycin-like domain-containing protein</fullName>
    </submittedName>
</protein>
<dbReference type="Proteomes" id="UP000006094">
    <property type="component" value="Chromosome"/>
</dbReference>
<sequence>MKEVTLKIIGIQTTSDGEEDTMELTTRGKFYEKLGSYFIVYDESEISGMEGATTTLKIQGRKVLMKRFGTSNSSMIFERGKKHTCEYATPYGNMDMDVVTNHIDVDVNENGTGKIEIKYKLNIMGSEVNNKLSVDIM</sequence>
<proteinExistence type="predicted"/>
<dbReference type="HOGENOM" id="CLU_120388_0_2_9"/>
<dbReference type="SUPFAM" id="SSF50814">
    <property type="entry name" value="Lipocalins"/>
    <property type="match status" value="1"/>
</dbReference>
<dbReference type="eggNOG" id="COG4506">
    <property type="taxonomic scope" value="Bacteria"/>
</dbReference>
<dbReference type="Pfam" id="PF09148">
    <property type="entry name" value="DUF1934"/>
    <property type="match status" value="1"/>
</dbReference>
<keyword evidence="2" id="KW-1185">Reference proteome</keyword>
<dbReference type="InterPro" id="IPR012674">
    <property type="entry name" value="Calycin"/>
</dbReference>
<name>K0AWT8_GOTA9</name>
<evidence type="ECO:0000313" key="1">
    <source>
        <dbReference type="EMBL" id="AFS77242.1"/>
    </source>
</evidence>
<dbReference type="InterPro" id="IPR015231">
    <property type="entry name" value="DUF1934"/>
</dbReference>
<dbReference type="KEGG" id="cad:Curi_c01620"/>
<gene>
    <name evidence="1" type="ordered locus">Curi_c01620</name>
</gene>
<dbReference type="Gene3D" id="2.40.128.20">
    <property type="match status" value="1"/>
</dbReference>